<evidence type="ECO:0000259" key="3">
    <source>
        <dbReference type="Pfam" id="PF03358"/>
    </source>
</evidence>
<evidence type="ECO:0000313" key="5">
    <source>
        <dbReference type="Proteomes" id="UP000823862"/>
    </source>
</evidence>
<protein>
    <submittedName>
        <fullName evidence="4">Flavodoxin family protein</fullName>
    </submittedName>
</protein>
<dbReference type="AlphaFoldDB" id="A0A9D2HWS3"/>
<dbReference type="Gene3D" id="3.40.50.360">
    <property type="match status" value="1"/>
</dbReference>
<organism evidence="4 5">
    <name type="scientific">Candidatus Bacteroides avicola</name>
    <dbReference type="NCBI Taxonomy" id="2838468"/>
    <lineage>
        <taxon>Bacteria</taxon>
        <taxon>Pseudomonadati</taxon>
        <taxon>Bacteroidota</taxon>
        <taxon>Bacteroidia</taxon>
        <taxon>Bacteroidales</taxon>
        <taxon>Bacteroidaceae</taxon>
        <taxon>Bacteroides</taxon>
    </lineage>
</organism>
<feature type="domain" description="NADPH-dependent FMN reductase-like" evidence="3">
    <location>
        <begin position="3"/>
        <end position="103"/>
    </location>
</feature>
<dbReference type="PANTHER" id="PTHR43278:SF2">
    <property type="entry name" value="IRON-SULFUR FLAVOPROTEIN"/>
    <property type="match status" value="1"/>
</dbReference>
<dbReference type="Pfam" id="PF03358">
    <property type="entry name" value="FMN_red"/>
    <property type="match status" value="1"/>
</dbReference>
<keyword evidence="1" id="KW-0285">Flavoprotein</keyword>
<dbReference type="SUPFAM" id="SSF52218">
    <property type="entry name" value="Flavoproteins"/>
    <property type="match status" value="1"/>
</dbReference>
<dbReference type="GO" id="GO:0016491">
    <property type="term" value="F:oxidoreductase activity"/>
    <property type="evidence" value="ECO:0007669"/>
    <property type="project" value="InterPro"/>
</dbReference>
<name>A0A9D2HWS3_9BACE</name>
<dbReference type="InterPro" id="IPR005025">
    <property type="entry name" value="FMN_Rdtase-like_dom"/>
</dbReference>
<dbReference type="Proteomes" id="UP000823862">
    <property type="component" value="Unassembled WGS sequence"/>
</dbReference>
<reference evidence="4" key="1">
    <citation type="journal article" date="2021" name="PeerJ">
        <title>Extensive microbial diversity within the chicken gut microbiome revealed by metagenomics and culture.</title>
        <authorList>
            <person name="Gilroy R."/>
            <person name="Ravi A."/>
            <person name="Getino M."/>
            <person name="Pursley I."/>
            <person name="Horton D.L."/>
            <person name="Alikhan N.F."/>
            <person name="Baker D."/>
            <person name="Gharbi K."/>
            <person name="Hall N."/>
            <person name="Watson M."/>
            <person name="Adriaenssens E.M."/>
            <person name="Foster-Nyarko E."/>
            <person name="Jarju S."/>
            <person name="Secka A."/>
            <person name="Antonio M."/>
            <person name="Oren A."/>
            <person name="Chaudhuri R.R."/>
            <person name="La Ragione R."/>
            <person name="Hildebrand F."/>
            <person name="Pallen M.J."/>
        </authorList>
    </citation>
    <scope>NUCLEOTIDE SEQUENCE</scope>
    <source>
        <strain evidence="4">ChiHjej12B11-9795</strain>
    </source>
</reference>
<reference evidence="4" key="2">
    <citation type="submission" date="2021-04" db="EMBL/GenBank/DDBJ databases">
        <authorList>
            <person name="Gilroy R."/>
        </authorList>
    </citation>
    <scope>NUCLEOTIDE SEQUENCE</scope>
    <source>
        <strain evidence="4">ChiHjej12B11-9795</strain>
    </source>
</reference>
<dbReference type="InterPro" id="IPR029039">
    <property type="entry name" value="Flavoprotein-like_sf"/>
</dbReference>
<evidence type="ECO:0000256" key="2">
    <source>
        <dbReference type="ARBA" id="ARBA00022643"/>
    </source>
</evidence>
<dbReference type="PANTHER" id="PTHR43278">
    <property type="entry name" value="NAD(P)H-DEPENDENT FMN-CONTAINING OXIDOREDUCTASE YWQN-RELATED"/>
    <property type="match status" value="1"/>
</dbReference>
<dbReference type="EMBL" id="DWZI01000036">
    <property type="protein sequence ID" value="HJA85859.1"/>
    <property type="molecule type" value="Genomic_DNA"/>
</dbReference>
<accession>A0A9D2HWS3</accession>
<proteinExistence type="predicted"/>
<gene>
    <name evidence="4" type="ORF">H9950_06665</name>
</gene>
<evidence type="ECO:0000313" key="4">
    <source>
        <dbReference type="EMBL" id="HJA85859.1"/>
    </source>
</evidence>
<dbReference type="InterPro" id="IPR051796">
    <property type="entry name" value="ISF_SsuE-like"/>
</dbReference>
<evidence type="ECO:0000256" key="1">
    <source>
        <dbReference type="ARBA" id="ARBA00022630"/>
    </source>
</evidence>
<comment type="caution">
    <text evidence="4">The sequence shown here is derived from an EMBL/GenBank/DDBJ whole genome shotgun (WGS) entry which is preliminary data.</text>
</comment>
<keyword evidence="2" id="KW-0288">FMN</keyword>
<sequence length="178" mass="19400">MKKVLIITSSLRHRSNSDALAEAFARGASEAGNEVETITLKDKEVHFCKGCLACQTTQKCVIADDAPAIVQKMYAADVIAFATPIYYYELSGQLKTLLDRSNPLFTTDYHFRDIYLLTSAAEDETYVPQRAVNGLEGWIACFEEAHLAGTVFAGGVNSPGEIEGHAALKQAYEMGKAV</sequence>